<evidence type="ECO:0000313" key="3">
    <source>
        <dbReference type="Proteomes" id="UP000279833"/>
    </source>
</evidence>
<evidence type="ECO:0000313" key="4">
    <source>
        <dbReference type="WBParaSite" id="SCUD_0001451801-mRNA-1"/>
    </source>
</evidence>
<organism evidence="4">
    <name type="scientific">Schistosoma curassoni</name>
    <dbReference type="NCBI Taxonomy" id="6186"/>
    <lineage>
        <taxon>Eukaryota</taxon>
        <taxon>Metazoa</taxon>
        <taxon>Spiralia</taxon>
        <taxon>Lophotrochozoa</taxon>
        <taxon>Platyhelminthes</taxon>
        <taxon>Trematoda</taxon>
        <taxon>Digenea</taxon>
        <taxon>Strigeidida</taxon>
        <taxon>Schistosomatoidea</taxon>
        <taxon>Schistosomatidae</taxon>
        <taxon>Schistosoma</taxon>
    </lineage>
</organism>
<sequence length="73" mass="8122">MVIGGGQQETLDPVFVLSGTRQRDVPIILREPVLSDGFDPVSLSFTVREVTTELSGPRPTSYRSEMYSQLIDH</sequence>
<name>A0A183KHL4_9TREM</name>
<dbReference type="Proteomes" id="UP000279833">
    <property type="component" value="Unassembled WGS sequence"/>
</dbReference>
<keyword evidence="3" id="KW-1185">Reference proteome</keyword>
<proteinExistence type="predicted"/>
<reference evidence="4" key="1">
    <citation type="submission" date="2016-06" db="UniProtKB">
        <authorList>
            <consortium name="WormBaseParasite"/>
        </authorList>
    </citation>
    <scope>IDENTIFICATION</scope>
</reference>
<gene>
    <name evidence="2" type="ORF">SCUD_LOCUS14515</name>
</gene>
<protein>
    <submittedName>
        <fullName evidence="4">Copine domain-containing protein</fullName>
    </submittedName>
</protein>
<dbReference type="WBParaSite" id="SCUD_0001451801-mRNA-1">
    <property type="protein sequence ID" value="SCUD_0001451801-mRNA-1"/>
    <property type="gene ID" value="SCUD_0001451801"/>
</dbReference>
<feature type="region of interest" description="Disordered" evidence="1">
    <location>
        <begin position="54"/>
        <end position="73"/>
    </location>
</feature>
<evidence type="ECO:0000313" key="2">
    <source>
        <dbReference type="EMBL" id="VDP56649.1"/>
    </source>
</evidence>
<reference evidence="2 3" key="2">
    <citation type="submission" date="2018-11" db="EMBL/GenBank/DDBJ databases">
        <authorList>
            <consortium name="Pathogen Informatics"/>
        </authorList>
    </citation>
    <scope>NUCLEOTIDE SEQUENCE [LARGE SCALE GENOMIC DNA]</scope>
    <source>
        <strain evidence="2">Dakar</strain>
        <strain evidence="3">Dakar, Senegal</strain>
    </source>
</reference>
<dbReference type="AlphaFoldDB" id="A0A183KHL4"/>
<evidence type="ECO:0000256" key="1">
    <source>
        <dbReference type="SAM" id="MobiDB-lite"/>
    </source>
</evidence>
<dbReference type="EMBL" id="UZAK01036781">
    <property type="protein sequence ID" value="VDP56649.1"/>
    <property type="molecule type" value="Genomic_DNA"/>
</dbReference>
<accession>A0A183KHL4</accession>